<dbReference type="PANTHER" id="PTHR31544">
    <property type="entry name" value="AIG2-LIKE PROTEIN D"/>
    <property type="match status" value="1"/>
</dbReference>
<protein>
    <recommendedName>
        <fullName evidence="3">Putative gamma-glutamylcyclotransferase</fullName>
    </recommendedName>
</protein>
<evidence type="ECO:0000313" key="6">
    <source>
        <dbReference type="Proteomes" id="UP001642405"/>
    </source>
</evidence>
<dbReference type="InterPro" id="IPR013024">
    <property type="entry name" value="GGCT-like"/>
</dbReference>
<feature type="domain" description="Gamma-glutamylcyclotransferase AIG2-like" evidence="4">
    <location>
        <begin position="20"/>
        <end position="156"/>
    </location>
</feature>
<keyword evidence="6" id="KW-1185">Reference proteome</keyword>
<dbReference type="InterPro" id="IPR045038">
    <property type="entry name" value="AIG2-like"/>
</dbReference>
<dbReference type="Pfam" id="PF06094">
    <property type="entry name" value="GGACT"/>
    <property type="match status" value="1"/>
</dbReference>
<dbReference type="CDD" id="cd06661">
    <property type="entry name" value="GGCT_like"/>
    <property type="match status" value="1"/>
</dbReference>
<accession>A0ABP0B9Y4</accession>
<dbReference type="Proteomes" id="UP001642405">
    <property type="component" value="Unassembled WGS sequence"/>
</dbReference>
<gene>
    <name evidence="5" type="ORF">SCUCBS95973_002771</name>
</gene>
<evidence type="ECO:0000256" key="2">
    <source>
        <dbReference type="ARBA" id="ARBA00022679"/>
    </source>
</evidence>
<comment type="similarity">
    <text evidence="1">Belongs to the gamma-glutamylcyclotransferase family.</text>
</comment>
<dbReference type="InterPro" id="IPR036568">
    <property type="entry name" value="GGCT-like_sf"/>
</dbReference>
<evidence type="ECO:0000256" key="3">
    <source>
        <dbReference type="ARBA" id="ARBA00030602"/>
    </source>
</evidence>
<evidence type="ECO:0000313" key="5">
    <source>
        <dbReference type="EMBL" id="CAK7216315.1"/>
    </source>
</evidence>
<reference evidence="5 6" key="1">
    <citation type="submission" date="2024-01" db="EMBL/GenBank/DDBJ databases">
        <authorList>
            <person name="Allen C."/>
            <person name="Tagirdzhanova G."/>
        </authorList>
    </citation>
    <scope>NUCLEOTIDE SEQUENCE [LARGE SCALE GENOMIC DNA]</scope>
</reference>
<evidence type="ECO:0000259" key="4">
    <source>
        <dbReference type="Pfam" id="PF06094"/>
    </source>
</evidence>
<name>A0ABP0B9Y4_9PEZI</name>
<dbReference type="InterPro" id="IPR009288">
    <property type="entry name" value="AIG2-like_dom"/>
</dbReference>
<organism evidence="5 6">
    <name type="scientific">Sporothrix curviconia</name>
    <dbReference type="NCBI Taxonomy" id="1260050"/>
    <lineage>
        <taxon>Eukaryota</taxon>
        <taxon>Fungi</taxon>
        <taxon>Dikarya</taxon>
        <taxon>Ascomycota</taxon>
        <taxon>Pezizomycotina</taxon>
        <taxon>Sordariomycetes</taxon>
        <taxon>Sordariomycetidae</taxon>
        <taxon>Ophiostomatales</taxon>
        <taxon>Ophiostomataceae</taxon>
        <taxon>Sporothrix</taxon>
    </lineage>
</organism>
<dbReference type="SUPFAM" id="SSF110857">
    <property type="entry name" value="Gamma-glutamyl cyclotransferase-like"/>
    <property type="match status" value="1"/>
</dbReference>
<comment type="caution">
    <text evidence="5">The sequence shown here is derived from an EMBL/GenBank/DDBJ whole genome shotgun (WGS) entry which is preliminary data.</text>
</comment>
<dbReference type="EMBL" id="CAWUHB010000011">
    <property type="protein sequence ID" value="CAK7216315.1"/>
    <property type="molecule type" value="Genomic_DNA"/>
</dbReference>
<dbReference type="PANTHER" id="PTHR31544:SF2">
    <property type="entry name" value="AIG2-LIKE PROTEIN D"/>
    <property type="match status" value="1"/>
</dbReference>
<evidence type="ECO:0000256" key="1">
    <source>
        <dbReference type="ARBA" id="ARBA00008861"/>
    </source>
</evidence>
<proteinExistence type="inferred from homology"/>
<sequence>MADNNAEKATAPSDDTSFGFFYGTLMAPEVFFTVCYRNGRPPAAIANGHVFRSAVLPGFTRHRVQNQEYPGIIEDDTPGACVRGMLVSGVTDGNQHHLDYFEGSEYERRTVEVVLDSASDDESGSKVTEGSAPTKKETAKAQVYVFKYPNMLERREWDFDEFRREKMHKWARAEYTFEGPF</sequence>
<keyword evidence="2" id="KW-0808">Transferase</keyword>
<dbReference type="Gene3D" id="3.10.490.10">
    <property type="entry name" value="Gamma-glutamyl cyclotransferase-like"/>
    <property type="match status" value="1"/>
</dbReference>